<dbReference type="Proteomes" id="UP000019225">
    <property type="component" value="Chromosome"/>
</dbReference>
<dbReference type="AlphaFoldDB" id="W5WBQ5"/>
<keyword evidence="2" id="KW-1185">Reference proteome</keyword>
<dbReference type="EMBL" id="CP007155">
    <property type="protein sequence ID" value="AHH98317.1"/>
    <property type="molecule type" value="Genomic_DNA"/>
</dbReference>
<organism evidence="1 2">
    <name type="scientific">Kutzneria albida DSM 43870</name>
    <dbReference type="NCBI Taxonomy" id="1449976"/>
    <lineage>
        <taxon>Bacteria</taxon>
        <taxon>Bacillati</taxon>
        <taxon>Actinomycetota</taxon>
        <taxon>Actinomycetes</taxon>
        <taxon>Pseudonocardiales</taxon>
        <taxon>Pseudonocardiaceae</taxon>
        <taxon>Kutzneria</taxon>
    </lineage>
</organism>
<evidence type="ECO:0000313" key="1">
    <source>
        <dbReference type="EMBL" id="AHH98317.1"/>
    </source>
</evidence>
<dbReference type="HOGENOM" id="CLU_1538093_0_0_11"/>
<dbReference type="STRING" id="1449976.KALB_4955"/>
<proteinExistence type="predicted"/>
<protein>
    <submittedName>
        <fullName evidence="1">Uncharacterized protein</fullName>
    </submittedName>
</protein>
<gene>
    <name evidence="1" type="ORF">KALB_4955</name>
</gene>
<sequence length="174" mass="18842">MPPASDLTHRILVAIASVERSENAKTTLGQPELAKCPVCTATLGTWSRHDGVTRSCFTRQTTSGPVYYEDPCRCPLTHEQWLTTCNAKPSPDLAVLRRCTADRRIIVRHKPGTGIAADDTSPDGLRDIEYCATCTMGNGCDHCISEQDGDYEPWPCATLKDIAVGYGITVDGAA</sequence>
<evidence type="ECO:0000313" key="2">
    <source>
        <dbReference type="Proteomes" id="UP000019225"/>
    </source>
</evidence>
<reference evidence="1 2" key="1">
    <citation type="journal article" date="2014" name="BMC Genomics">
        <title>Complete genome sequence of producer of the glycopeptide antibiotic Aculeximycin Kutzneria albida DSM 43870T, a representative of minor genus of Pseudonocardiaceae.</title>
        <authorList>
            <person name="Rebets Y."/>
            <person name="Tokovenko B."/>
            <person name="Lushchyk I."/>
            <person name="Ruckert C."/>
            <person name="Zaburannyi N."/>
            <person name="Bechthold A."/>
            <person name="Kalinowski J."/>
            <person name="Luzhetskyy A."/>
        </authorList>
    </citation>
    <scope>NUCLEOTIDE SEQUENCE [LARGE SCALE GENOMIC DNA]</scope>
    <source>
        <strain evidence="1">DSM 43870</strain>
    </source>
</reference>
<name>W5WBQ5_9PSEU</name>
<accession>W5WBQ5</accession>
<dbReference type="KEGG" id="kal:KALB_4955"/>